<accession>A0AC35GRM3</accession>
<proteinExistence type="predicted"/>
<protein>
    <submittedName>
        <fullName evidence="2">Uncharacterized protein</fullName>
    </submittedName>
</protein>
<reference evidence="2" key="1">
    <citation type="submission" date="2022-11" db="UniProtKB">
        <authorList>
            <consortium name="WormBaseParasite"/>
        </authorList>
    </citation>
    <scope>IDENTIFICATION</scope>
</reference>
<dbReference type="WBParaSite" id="PS1159_v2.g7822.t1">
    <property type="protein sequence ID" value="PS1159_v2.g7822.t1"/>
    <property type="gene ID" value="PS1159_v2.g7822"/>
</dbReference>
<name>A0AC35GRM3_9BILA</name>
<evidence type="ECO:0000313" key="1">
    <source>
        <dbReference type="Proteomes" id="UP000887580"/>
    </source>
</evidence>
<evidence type="ECO:0000313" key="2">
    <source>
        <dbReference type="WBParaSite" id="PS1159_v2.g7822.t1"/>
    </source>
</evidence>
<organism evidence="1 2">
    <name type="scientific">Panagrolaimus sp. PS1159</name>
    <dbReference type="NCBI Taxonomy" id="55785"/>
    <lineage>
        <taxon>Eukaryota</taxon>
        <taxon>Metazoa</taxon>
        <taxon>Ecdysozoa</taxon>
        <taxon>Nematoda</taxon>
        <taxon>Chromadorea</taxon>
        <taxon>Rhabditida</taxon>
        <taxon>Tylenchina</taxon>
        <taxon>Panagrolaimomorpha</taxon>
        <taxon>Panagrolaimoidea</taxon>
        <taxon>Panagrolaimidae</taxon>
        <taxon>Panagrolaimus</taxon>
    </lineage>
</organism>
<dbReference type="Proteomes" id="UP000887580">
    <property type="component" value="Unplaced"/>
</dbReference>
<sequence>MFKQLKKLKLLLLNFSIFTEIYFNAFLNMSERRQSIGDKIIDGIHHAAEYATGAIFNSTDDNNAAPNSMPGPNEDSGEKYGVKSASPEVSGTGAASARGQQMAH</sequence>